<evidence type="ECO:0000313" key="3">
    <source>
        <dbReference type="Proteomes" id="UP000265715"/>
    </source>
</evidence>
<gene>
    <name evidence="2" type="ORF">Mterra_03670</name>
</gene>
<proteinExistence type="predicted"/>
<sequence>MGPQGEVEQLQHPLLHVAVEVDEQVAADDEVEAGEGGVAQDVVRREEHQVAHLLPHAVVAAVLHEEAVQALGRHVGGDGLVVLAFAGRADGLLVDVAREDLQPRGVGEGLGVLAQQDGERVRLLPRRAAAAPHPHAVGGALAGEEPGDDLVLEHGEGLLVAEEVGHRDEQVAQQRLHLLGPLAQQLEVGAQAVELVHLHPPAHPAQQRRALVAVEVVAGAHPEQREDVPQGPPGGPGRRLGLGGLGPGLGEAQAAGGLHDGQQLLRQLGRRQHDVDHPGADGAARHPVVLGVLGALGHDDAVALLDPLDPQRAVGAGPREDQRDGPAAVGLGQAAEEEVDGHAPPPDELGLLEADVAVFDRQVLGGRDDVDVLGLDGDRPGDLGDRHRRADLEDLGEVALVPLREVQHDHEGHAVGRGHGREELLQRVDPPGRGADADDDEAVVLGRG</sequence>
<comment type="caution">
    <text evidence="2">The sequence shown here is derived from an EMBL/GenBank/DDBJ whole genome shotgun (WGS) entry which is preliminary data.</text>
</comment>
<feature type="region of interest" description="Disordered" evidence="1">
    <location>
        <begin position="410"/>
        <end position="448"/>
    </location>
</feature>
<evidence type="ECO:0000313" key="2">
    <source>
        <dbReference type="EMBL" id="RIH78425.1"/>
    </source>
</evidence>
<keyword evidence="3" id="KW-1185">Reference proteome</keyword>
<protein>
    <submittedName>
        <fullName evidence="2">Uncharacterized protein</fullName>
    </submittedName>
</protein>
<accession>A0A399E1P4</accession>
<reference evidence="2 3" key="1">
    <citation type="submission" date="2018-08" db="EMBL/GenBank/DDBJ databases">
        <title>Meiothermus terrae DSM 26712 genome sequencing project.</title>
        <authorList>
            <person name="Da Costa M.S."/>
            <person name="Albuquerque L."/>
            <person name="Raposo P."/>
            <person name="Froufe H.J.C."/>
            <person name="Barroso C.S."/>
            <person name="Egas C."/>
        </authorList>
    </citation>
    <scope>NUCLEOTIDE SEQUENCE [LARGE SCALE GENOMIC DNA]</scope>
    <source>
        <strain evidence="2 3">DSM 26712</strain>
    </source>
</reference>
<name>A0A399E1P4_9DEIN</name>
<evidence type="ECO:0000256" key="1">
    <source>
        <dbReference type="SAM" id="MobiDB-lite"/>
    </source>
</evidence>
<dbReference type="Proteomes" id="UP000265715">
    <property type="component" value="Unassembled WGS sequence"/>
</dbReference>
<organism evidence="2 3">
    <name type="scientific">Calidithermus terrae</name>
    <dbReference type="NCBI Taxonomy" id="1408545"/>
    <lineage>
        <taxon>Bacteria</taxon>
        <taxon>Thermotogati</taxon>
        <taxon>Deinococcota</taxon>
        <taxon>Deinococci</taxon>
        <taxon>Thermales</taxon>
        <taxon>Thermaceae</taxon>
        <taxon>Calidithermus</taxon>
    </lineage>
</organism>
<feature type="region of interest" description="Disordered" evidence="1">
    <location>
        <begin position="221"/>
        <end position="243"/>
    </location>
</feature>
<feature type="compositionally biased region" description="Basic and acidic residues" evidence="1">
    <location>
        <begin position="410"/>
        <end position="426"/>
    </location>
</feature>
<dbReference type="EMBL" id="QXDL01000265">
    <property type="protein sequence ID" value="RIH78425.1"/>
    <property type="molecule type" value="Genomic_DNA"/>
</dbReference>
<dbReference type="AlphaFoldDB" id="A0A399E1P4"/>